<reference evidence="3 5" key="1">
    <citation type="journal article" date="2008" name="Science">
        <title>The Physcomitrella genome reveals evolutionary insights into the conquest of land by plants.</title>
        <authorList>
            <person name="Rensing S."/>
            <person name="Lang D."/>
            <person name="Zimmer A."/>
            <person name="Terry A."/>
            <person name="Salamov A."/>
            <person name="Shapiro H."/>
            <person name="Nishiyama T."/>
            <person name="Perroud P.-F."/>
            <person name="Lindquist E."/>
            <person name="Kamisugi Y."/>
            <person name="Tanahashi T."/>
            <person name="Sakakibara K."/>
            <person name="Fujita T."/>
            <person name="Oishi K."/>
            <person name="Shin-I T."/>
            <person name="Kuroki Y."/>
            <person name="Toyoda A."/>
            <person name="Suzuki Y."/>
            <person name="Hashimoto A."/>
            <person name="Yamaguchi K."/>
            <person name="Sugano A."/>
            <person name="Kohara Y."/>
            <person name="Fujiyama A."/>
            <person name="Anterola A."/>
            <person name="Aoki S."/>
            <person name="Ashton N."/>
            <person name="Barbazuk W.B."/>
            <person name="Barker E."/>
            <person name="Bennetzen J."/>
            <person name="Bezanilla M."/>
            <person name="Blankenship R."/>
            <person name="Cho S.H."/>
            <person name="Dutcher S."/>
            <person name="Estelle M."/>
            <person name="Fawcett J.A."/>
            <person name="Gundlach H."/>
            <person name="Hanada K."/>
            <person name="Heyl A."/>
            <person name="Hicks K.A."/>
            <person name="Hugh J."/>
            <person name="Lohr M."/>
            <person name="Mayer K."/>
            <person name="Melkozernov A."/>
            <person name="Murata T."/>
            <person name="Nelson D."/>
            <person name="Pils B."/>
            <person name="Prigge M."/>
            <person name="Reiss B."/>
            <person name="Renner T."/>
            <person name="Rombauts S."/>
            <person name="Rushton P."/>
            <person name="Sanderfoot A."/>
            <person name="Schween G."/>
            <person name="Shiu S.-H."/>
            <person name="Stueber K."/>
            <person name="Theodoulou F.L."/>
            <person name="Tu H."/>
            <person name="Van de Peer Y."/>
            <person name="Verrier P.J."/>
            <person name="Waters E."/>
            <person name="Wood A."/>
            <person name="Yang L."/>
            <person name="Cove D."/>
            <person name="Cuming A."/>
            <person name="Hasebe M."/>
            <person name="Lucas S."/>
            <person name="Mishler D.B."/>
            <person name="Reski R."/>
            <person name="Grigoriev I."/>
            <person name="Quatrano R.S."/>
            <person name="Boore J.L."/>
        </authorList>
    </citation>
    <scope>NUCLEOTIDE SEQUENCE [LARGE SCALE GENOMIC DNA]</scope>
    <source>
        <strain evidence="4 5">cv. Gransden 2004</strain>
    </source>
</reference>
<keyword evidence="5" id="KW-1185">Reference proteome</keyword>
<proteinExistence type="predicted"/>
<accession>A0A2K1KG20</accession>
<protein>
    <recommendedName>
        <fullName evidence="6">DUF4201 domain-containing protein</fullName>
    </recommendedName>
</protein>
<dbReference type="Gramene" id="Pp3c6_17460V3.2">
    <property type="protein sequence ID" value="Pp3c6_17460V3.2"/>
    <property type="gene ID" value="Pp3c6_17460"/>
</dbReference>
<organism evidence="3">
    <name type="scientific">Physcomitrium patens</name>
    <name type="common">Spreading-leaved earth moss</name>
    <name type="synonym">Physcomitrella patens</name>
    <dbReference type="NCBI Taxonomy" id="3218"/>
    <lineage>
        <taxon>Eukaryota</taxon>
        <taxon>Viridiplantae</taxon>
        <taxon>Streptophyta</taxon>
        <taxon>Embryophyta</taxon>
        <taxon>Bryophyta</taxon>
        <taxon>Bryophytina</taxon>
        <taxon>Bryopsida</taxon>
        <taxon>Funariidae</taxon>
        <taxon>Funariales</taxon>
        <taxon>Funariaceae</taxon>
        <taxon>Physcomitrium</taxon>
    </lineage>
</organism>
<sequence>MAENPESLPADDTAAATPPPPPLPDPAPANPASEGDPGAVNSAEAVGLPAAASAEQPAPLKELILEEKGKLRKERFRVEKKVKERIRLEDEAELKRLRLEDERTRLKEKVEFERIQLEEERIRLEEERTRFDEEAELERIGLEAGQRKLEQEEQARMEASRLRVIIEATIEEVVGLKHENAELQRRIVNLQKRRKSVHADQFILEGQDTFYKSIARFSADIISRKGIPRHVLQELELEERDTLMEMQIVRTRGRQLKCQLEKLKNTLALKDQLQLGSGNLHLVDYEQLQMENELLNEKEKREQLARDEITLHEGRMKFSSVKSSILAENRKGEAEQVTSQLNDSCSLRVSNRNIYRPC</sequence>
<dbReference type="EMBL" id="ABEU02000006">
    <property type="protein sequence ID" value="PNR52715.1"/>
    <property type="molecule type" value="Genomic_DNA"/>
</dbReference>
<dbReference type="PaxDb" id="3218-PP1S14_10V6.1"/>
<dbReference type="Gramene" id="Pp3c6_17460V3.1">
    <property type="protein sequence ID" value="Pp3c6_17460V3.1"/>
    <property type="gene ID" value="Pp3c6_17460"/>
</dbReference>
<feature type="region of interest" description="Disordered" evidence="2">
    <location>
        <begin position="1"/>
        <end position="61"/>
    </location>
</feature>
<evidence type="ECO:0000256" key="2">
    <source>
        <dbReference type="SAM" id="MobiDB-lite"/>
    </source>
</evidence>
<dbReference type="EnsemblPlants" id="Pp3c6_17460V3.2">
    <property type="protein sequence ID" value="Pp3c6_17460V3.2"/>
    <property type="gene ID" value="Pp3c6_17460"/>
</dbReference>
<reference evidence="3 5" key="2">
    <citation type="journal article" date="2018" name="Plant J.">
        <title>The Physcomitrella patens chromosome-scale assembly reveals moss genome structure and evolution.</title>
        <authorList>
            <person name="Lang D."/>
            <person name="Ullrich K.K."/>
            <person name="Murat F."/>
            <person name="Fuchs J."/>
            <person name="Jenkins J."/>
            <person name="Haas F.B."/>
            <person name="Piednoel M."/>
            <person name="Gundlach H."/>
            <person name="Van Bel M."/>
            <person name="Meyberg R."/>
            <person name="Vives C."/>
            <person name="Morata J."/>
            <person name="Symeonidi A."/>
            <person name="Hiss M."/>
            <person name="Muchero W."/>
            <person name="Kamisugi Y."/>
            <person name="Saleh O."/>
            <person name="Blanc G."/>
            <person name="Decker E.L."/>
            <person name="van Gessel N."/>
            <person name="Grimwood J."/>
            <person name="Hayes R.D."/>
            <person name="Graham S.W."/>
            <person name="Gunter L.E."/>
            <person name="McDaniel S.F."/>
            <person name="Hoernstein S.N.W."/>
            <person name="Larsson A."/>
            <person name="Li F.W."/>
            <person name="Perroud P.F."/>
            <person name="Phillips J."/>
            <person name="Ranjan P."/>
            <person name="Rokshar D.S."/>
            <person name="Rothfels C.J."/>
            <person name="Schneider L."/>
            <person name="Shu S."/>
            <person name="Stevenson D.W."/>
            <person name="Thummler F."/>
            <person name="Tillich M."/>
            <person name="Villarreal Aguilar J.C."/>
            <person name="Widiez T."/>
            <person name="Wong G.K."/>
            <person name="Wymore A."/>
            <person name="Zhang Y."/>
            <person name="Zimmer A.D."/>
            <person name="Quatrano R.S."/>
            <person name="Mayer K.F.X."/>
            <person name="Goodstein D."/>
            <person name="Casacuberta J.M."/>
            <person name="Vandepoele K."/>
            <person name="Reski R."/>
            <person name="Cuming A.C."/>
            <person name="Tuskan G.A."/>
            <person name="Maumus F."/>
            <person name="Salse J."/>
            <person name="Schmutz J."/>
            <person name="Rensing S.A."/>
        </authorList>
    </citation>
    <scope>NUCLEOTIDE SEQUENCE [LARGE SCALE GENOMIC DNA]</scope>
    <source>
        <strain evidence="4 5">cv. Gransden 2004</strain>
    </source>
</reference>
<keyword evidence="1" id="KW-0175">Coiled coil</keyword>
<dbReference type="Proteomes" id="UP000006727">
    <property type="component" value="Chromosome 6"/>
</dbReference>
<evidence type="ECO:0000313" key="3">
    <source>
        <dbReference type="EMBL" id="PNR52715.1"/>
    </source>
</evidence>
<evidence type="ECO:0000313" key="4">
    <source>
        <dbReference type="EnsemblPlants" id="Pp3c6_17460V3.1"/>
    </source>
</evidence>
<feature type="coiled-coil region" evidence="1">
    <location>
        <begin position="89"/>
        <end position="200"/>
    </location>
</feature>
<dbReference type="GO" id="GO:0036064">
    <property type="term" value="C:ciliary basal body"/>
    <property type="evidence" value="ECO:0000318"/>
    <property type="project" value="GO_Central"/>
</dbReference>
<gene>
    <name evidence="3" type="ORF">PHYPA_009090</name>
</gene>
<reference evidence="4" key="3">
    <citation type="submission" date="2020-12" db="UniProtKB">
        <authorList>
            <consortium name="EnsemblPlants"/>
        </authorList>
    </citation>
    <scope>IDENTIFICATION</scope>
</reference>
<evidence type="ECO:0000313" key="5">
    <source>
        <dbReference type="Proteomes" id="UP000006727"/>
    </source>
</evidence>
<dbReference type="EnsemblPlants" id="Pp3c6_17460V3.1">
    <property type="protein sequence ID" value="Pp3c6_17460V3.1"/>
    <property type="gene ID" value="Pp3c6_17460"/>
</dbReference>
<dbReference type="InParanoid" id="A0A2K1KG20"/>
<dbReference type="GO" id="GO:0005930">
    <property type="term" value="C:axoneme"/>
    <property type="evidence" value="ECO:0000318"/>
    <property type="project" value="GO_Central"/>
</dbReference>
<evidence type="ECO:0008006" key="6">
    <source>
        <dbReference type="Google" id="ProtNLM"/>
    </source>
</evidence>
<name>A0A2K1KG20_PHYPA</name>
<dbReference type="AlphaFoldDB" id="A0A2K1KG20"/>
<evidence type="ECO:0000256" key="1">
    <source>
        <dbReference type="SAM" id="Coils"/>
    </source>
</evidence>
<dbReference type="GO" id="GO:0060271">
    <property type="term" value="P:cilium assembly"/>
    <property type="evidence" value="ECO:0000318"/>
    <property type="project" value="GO_Central"/>
</dbReference>
<feature type="compositionally biased region" description="Pro residues" evidence="2">
    <location>
        <begin position="17"/>
        <end position="29"/>
    </location>
</feature>